<dbReference type="InterPro" id="IPR024513">
    <property type="entry name" value="DUF3334"/>
</dbReference>
<dbReference type="OrthoDB" id="8748921at2"/>
<gene>
    <name evidence="3" type="ORF">XM47_09550</name>
</gene>
<dbReference type="Proteomes" id="UP000037600">
    <property type="component" value="Unassembled WGS sequence"/>
</dbReference>
<sequence>MNKPAVKSANKTTVITTDDILVMLCKSVTDVLANANANMVTYSALVQKITKTSLKPDIGSFVLFDGGFSGLVVINFSAATAIEIYQKYMTNMGIPLSELSTQHTSDDVGNVMGELLNQILGDFTGLVGKELQTSITQSQPKMLTVNKQLMISIDTNLDRPQARRVTFTTEKGNIFYLELAMDRTEFIKLHDFVPEEFDPDDIIRGAHMDKQNKEKKADKPDDDAGQDLLDELGI</sequence>
<organism evidence="3 4">
    <name type="scientific">Catenovulum maritimum</name>
    <dbReference type="NCBI Taxonomy" id="1513271"/>
    <lineage>
        <taxon>Bacteria</taxon>
        <taxon>Pseudomonadati</taxon>
        <taxon>Pseudomonadota</taxon>
        <taxon>Gammaproteobacteria</taxon>
        <taxon>Alteromonadales</taxon>
        <taxon>Alteromonadaceae</taxon>
        <taxon>Catenovulum</taxon>
    </lineage>
</organism>
<comment type="caution">
    <text evidence="3">The sequence shown here is derived from an EMBL/GenBank/DDBJ whole genome shotgun (WGS) entry which is preliminary data.</text>
</comment>
<dbReference type="Gene3D" id="3.40.1550.10">
    <property type="entry name" value="CheC-like"/>
    <property type="match status" value="1"/>
</dbReference>
<reference evidence="3 4" key="1">
    <citation type="submission" date="2015-04" db="EMBL/GenBank/DDBJ databases">
        <title>Draft Genome Sequence of the Novel Agar-Digesting Marine Bacterium Q1.</title>
        <authorList>
            <person name="Li Y."/>
            <person name="Li D."/>
            <person name="Chen G."/>
            <person name="Du Z."/>
        </authorList>
    </citation>
    <scope>NUCLEOTIDE SEQUENCE [LARGE SCALE GENOMIC DNA]</scope>
    <source>
        <strain evidence="3 4">Q1</strain>
    </source>
</reference>
<evidence type="ECO:0000256" key="1">
    <source>
        <dbReference type="ARBA" id="ARBA00022500"/>
    </source>
</evidence>
<keyword evidence="1" id="KW-0145">Chemotaxis</keyword>
<evidence type="ECO:0000313" key="3">
    <source>
        <dbReference type="EMBL" id="KMT65271.1"/>
    </source>
</evidence>
<feature type="compositionally biased region" description="Acidic residues" evidence="2">
    <location>
        <begin position="220"/>
        <end position="234"/>
    </location>
</feature>
<evidence type="ECO:0000256" key="2">
    <source>
        <dbReference type="SAM" id="MobiDB-lite"/>
    </source>
</evidence>
<dbReference type="InterPro" id="IPR028976">
    <property type="entry name" value="CheC-like_sf"/>
</dbReference>
<dbReference type="PATRIC" id="fig|1513271.3.peg.1941"/>
<dbReference type="SUPFAM" id="SSF103039">
    <property type="entry name" value="CheC-like"/>
    <property type="match status" value="1"/>
</dbReference>
<dbReference type="STRING" id="1513271.XM47_09550"/>
<dbReference type="GO" id="GO:0006935">
    <property type="term" value="P:chemotaxis"/>
    <property type="evidence" value="ECO:0007669"/>
    <property type="project" value="UniProtKB-KW"/>
</dbReference>
<dbReference type="RefSeq" id="WP_048692008.1">
    <property type="nucleotide sequence ID" value="NZ_KQ130489.1"/>
</dbReference>
<evidence type="ECO:0000313" key="4">
    <source>
        <dbReference type="Proteomes" id="UP000037600"/>
    </source>
</evidence>
<dbReference type="AlphaFoldDB" id="A0A0J8JL40"/>
<feature type="region of interest" description="Disordered" evidence="2">
    <location>
        <begin position="204"/>
        <end position="234"/>
    </location>
</feature>
<dbReference type="Pfam" id="PF11813">
    <property type="entry name" value="DUF3334"/>
    <property type="match status" value="1"/>
</dbReference>
<dbReference type="EMBL" id="LAZL01000012">
    <property type="protein sequence ID" value="KMT65271.1"/>
    <property type="molecule type" value="Genomic_DNA"/>
</dbReference>
<name>A0A0J8JL40_9ALTE</name>
<feature type="compositionally biased region" description="Basic and acidic residues" evidence="2">
    <location>
        <begin position="204"/>
        <end position="219"/>
    </location>
</feature>
<proteinExistence type="predicted"/>
<accession>A0A0J8JL40</accession>
<protein>
    <submittedName>
        <fullName evidence="3">Chemotaxis protein CheX</fullName>
    </submittedName>
</protein>
<keyword evidence="4" id="KW-1185">Reference proteome</keyword>